<dbReference type="SUPFAM" id="SSF81606">
    <property type="entry name" value="PP2C-like"/>
    <property type="match status" value="1"/>
</dbReference>
<dbReference type="OrthoDB" id="9801841at2"/>
<proteinExistence type="predicted"/>
<comment type="caution">
    <text evidence="2">The sequence shown here is derived from an EMBL/GenBank/DDBJ whole genome shotgun (WGS) entry which is preliminary data.</text>
</comment>
<dbReference type="NCBIfam" id="NF033484">
    <property type="entry name" value="Stp1_PP2C_phos"/>
    <property type="match status" value="1"/>
</dbReference>
<dbReference type="SMART" id="SM00332">
    <property type="entry name" value="PP2Cc"/>
    <property type="match status" value="1"/>
</dbReference>
<evidence type="ECO:0000313" key="2">
    <source>
        <dbReference type="EMBL" id="EFC05251.1"/>
    </source>
</evidence>
<keyword evidence="3" id="KW-1185">Reference proteome</keyword>
<dbReference type="Gene3D" id="3.60.40.10">
    <property type="entry name" value="PPM-type phosphatase domain"/>
    <property type="match status" value="1"/>
</dbReference>
<organism evidence="2 3">
    <name type="scientific">Bulleidia extructa W1219</name>
    <dbReference type="NCBI Taxonomy" id="679192"/>
    <lineage>
        <taxon>Bacteria</taxon>
        <taxon>Bacillati</taxon>
        <taxon>Bacillota</taxon>
        <taxon>Erysipelotrichia</taxon>
        <taxon>Erysipelotrichales</taxon>
        <taxon>Erysipelotrichaceae</taxon>
        <taxon>Bulleidia</taxon>
    </lineage>
</organism>
<dbReference type="InterPro" id="IPR036457">
    <property type="entry name" value="PPM-type-like_dom_sf"/>
</dbReference>
<dbReference type="EMBL" id="ADFR01000016">
    <property type="protein sequence ID" value="EFC05251.1"/>
    <property type="molecule type" value="Genomic_DNA"/>
</dbReference>
<feature type="domain" description="PPM-type phosphatase" evidence="1">
    <location>
        <begin position="2"/>
        <end position="243"/>
    </location>
</feature>
<accession>D2MQI2</accession>
<dbReference type="PROSITE" id="PS51746">
    <property type="entry name" value="PPM_2"/>
    <property type="match status" value="1"/>
</dbReference>
<dbReference type="AlphaFoldDB" id="D2MQI2"/>
<name>D2MQI2_9FIRM</name>
<dbReference type="Pfam" id="PF13672">
    <property type="entry name" value="PP2C_2"/>
    <property type="match status" value="1"/>
</dbReference>
<dbReference type="Proteomes" id="UP000005017">
    <property type="component" value="Unassembled WGS sequence"/>
</dbReference>
<evidence type="ECO:0000313" key="3">
    <source>
        <dbReference type="Proteomes" id="UP000005017"/>
    </source>
</evidence>
<sequence>MKYYGITDKGFIRKSNQDSYVIATNESKDVLAVVADGIGGNRGGDIASRIAVSVMCEGFSSSLKFNQPNQIHEWLRNTISNANSQIFYYAQSHPDYQGMGTTLCALLVCELGCWFVNIGDSRAYAWFADGRFQQITQDHSYVNDLVRKGEMTLEEAKHSKQKNMLTNALGVWRDVRFDEFHGFSGIQGVLLCSDGLHAYVDEKVIRSILFSNSIPVAKKARRLIEVANRVGGFDNVTAIIVDLRGDDR</sequence>
<dbReference type="CDD" id="cd00143">
    <property type="entry name" value="PP2Cc"/>
    <property type="match status" value="1"/>
</dbReference>
<dbReference type="STRING" id="679192.HMPREF9013_0535"/>
<reference evidence="3" key="1">
    <citation type="submission" date="2009-12" db="EMBL/GenBank/DDBJ databases">
        <title>Sequence of Clostridiales genomosp. BVAB3 str. UPII9-5.</title>
        <authorList>
            <person name="Madupu R."/>
            <person name="Durkin A.S."/>
            <person name="Torralba M."/>
            <person name="Methe B."/>
            <person name="Sutton G.G."/>
            <person name="Strausberg R.L."/>
            <person name="Nelson K.E."/>
        </authorList>
    </citation>
    <scope>NUCLEOTIDE SEQUENCE [LARGE SCALE GENOMIC DNA]</scope>
    <source>
        <strain evidence="3">W1219</strain>
    </source>
</reference>
<gene>
    <name evidence="2" type="ORF">HMPREF9013_0535</name>
</gene>
<dbReference type="SMART" id="SM00331">
    <property type="entry name" value="PP2C_SIG"/>
    <property type="match status" value="1"/>
</dbReference>
<dbReference type="RefSeq" id="WP_006627645.1">
    <property type="nucleotide sequence ID" value="NZ_ADFR01000016.1"/>
</dbReference>
<protein>
    <submittedName>
        <fullName evidence="2">Protein phosphatase 2C</fullName>
    </submittedName>
</protein>
<evidence type="ECO:0000259" key="1">
    <source>
        <dbReference type="PROSITE" id="PS51746"/>
    </source>
</evidence>
<dbReference type="eggNOG" id="COG0631">
    <property type="taxonomic scope" value="Bacteria"/>
</dbReference>
<dbReference type="InterPro" id="IPR001932">
    <property type="entry name" value="PPM-type_phosphatase-like_dom"/>
</dbReference>